<dbReference type="PROSITE" id="PS01085">
    <property type="entry name" value="RIBUL_P_3_EPIMER_1"/>
    <property type="match status" value="1"/>
</dbReference>
<dbReference type="HAMAP" id="MF_02227">
    <property type="entry name" value="RPE"/>
    <property type="match status" value="1"/>
</dbReference>
<keyword evidence="8 10" id="KW-0479">Metal-binding</keyword>
<evidence type="ECO:0000256" key="7">
    <source>
        <dbReference type="ARBA" id="ARBA00013188"/>
    </source>
</evidence>
<dbReference type="Pfam" id="PF00834">
    <property type="entry name" value="Ribul_P_3_epim"/>
    <property type="match status" value="1"/>
</dbReference>
<dbReference type="NCBIfam" id="TIGR01163">
    <property type="entry name" value="rpe"/>
    <property type="match status" value="1"/>
</dbReference>
<dbReference type="EMBL" id="JMCB01000030">
    <property type="protein sequence ID" value="KFE60590.1"/>
    <property type="molecule type" value="Genomic_DNA"/>
</dbReference>
<feature type="active site" description="Proton acceptor" evidence="10 12">
    <location>
        <position position="37"/>
    </location>
</feature>
<evidence type="ECO:0000256" key="13">
    <source>
        <dbReference type="PIRSR" id="PIRSR001461-2"/>
    </source>
</evidence>
<dbReference type="GO" id="GO:0019323">
    <property type="term" value="P:pentose catabolic process"/>
    <property type="evidence" value="ECO:0007669"/>
    <property type="project" value="UniProtKB-UniRule"/>
</dbReference>
<dbReference type="RefSeq" id="WP_044199162.1">
    <property type="nucleotide sequence ID" value="NZ_JMCB01000030.1"/>
</dbReference>
<evidence type="ECO:0000256" key="3">
    <source>
        <dbReference type="ARBA" id="ARBA00001941"/>
    </source>
</evidence>
<comment type="catalytic activity">
    <reaction evidence="1 10 11">
        <text>D-ribulose 5-phosphate = D-xylulose 5-phosphate</text>
        <dbReference type="Rhea" id="RHEA:13677"/>
        <dbReference type="ChEBI" id="CHEBI:57737"/>
        <dbReference type="ChEBI" id="CHEBI:58121"/>
        <dbReference type="EC" id="5.1.3.1"/>
    </reaction>
</comment>
<feature type="active site" description="Proton donor" evidence="10 12">
    <location>
        <position position="177"/>
    </location>
</feature>
<evidence type="ECO:0000256" key="10">
    <source>
        <dbReference type="HAMAP-Rule" id="MF_02227"/>
    </source>
</evidence>
<evidence type="ECO:0000256" key="2">
    <source>
        <dbReference type="ARBA" id="ARBA00001936"/>
    </source>
</evidence>
<feature type="binding site" evidence="10 13">
    <location>
        <position position="68"/>
    </location>
    <ligand>
        <name>a divalent metal cation</name>
        <dbReference type="ChEBI" id="CHEBI:60240"/>
    </ligand>
</feature>
<dbReference type="SUPFAM" id="SSF51366">
    <property type="entry name" value="Ribulose-phoshate binding barrel"/>
    <property type="match status" value="1"/>
</dbReference>
<dbReference type="PROSITE" id="PS01086">
    <property type="entry name" value="RIBUL_P_3_EPIMER_2"/>
    <property type="match status" value="1"/>
</dbReference>
<dbReference type="InterPro" id="IPR000056">
    <property type="entry name" value="Ribul_P_3_epim-like"/>
</dbReference>
<feature type="binding site" evidence="10">
    <location>
        <begin position="177"/>
        <end position="179"/>
    </location>
    <ligand>
        <name>substrate</name>
    </ligand>
</feature>
<evidence type="ECO:0000256" key="5">
    <source>
        <dbReference type="ARBA" id="ARBA00001954"/>
    </source>
</evidence>
<keyword evidence="13" id="KW-0862">Zinc</keyword>
<dbReference type="InterPro" id="IPR013785">
    <property type="entry name" value="Aldolase_TIM"/>
</dbReference>
<comment type="cofactor">
    <cofactor evidence="4">
        <name>Zn(2+)</name>
        <dbReference type="ChEBI" id="CHEBI:29105"/>
    </cofactor>
</comment>
<evidence type="ECO:0000313" key="16">
    <source>
        <dbReference type="Proteomes" id="UP000028725"/>
    </source>
</evidence>
<keyword evidence="9 10" id="KW-0413">Isomerase</keyword>
<sequence length="222" mass="23935">MSRPVRISPSLLSCDFGRLAEEVRAVEAAGADWIHVDVMDGRFVPNITLGPVVVEAIKRAATRPLDVHLMIVEPEKYVEAFVKAGADVLTVHVEVSPHLHRTLQHIRQLGAKPSVVLNPSTPLSAVEEVLGEVDMVLLMSVNPGFGGQSFIESTVDKVRRLRAMLDARKLDVDIEVDGGINAQTAQRVVEAGASVLVAGSYVFGAKDYAAAIRSLRPEGQRG</sequence>
<comment type="function">
    <text evidence="10">Catalyzes the reversible epimerization of D-ribulose 5-phosphate to D-xylulose 5-phosphate.</text>
</comment>
<feature type="binding site" evidence="10 14">
    <location>
        <position position="68"/>
    </location>
    <ligand>
        <name>substrate</name>
    </ligand>
</feature>
<evidence type="ECO:0000256" key="11">
    <source>
        <dbReference type="PIRNR" id="PIRNR001461"/>
    </source>
</evidence>
<keyword evidence="16" id="KW-1185">Reference proteome</keyword>
<evidence type="ECO:0000256" key="8">
    <source>
        <dbReference type="ARBA" id="ARBA00022723"/>
    </source>
</evidence>
<dbReference type="CDD" id="cd00429">
    <property type="entry name" value="RPE"/>
    <property type="match status" value="1"/>
</dbReference>
<comment type="similarity">
    <text evidence="6 10 11">Belongs to the ribulose-phosphate 3-epimerase family.</text>
</comment>
<dbReference type="GO" id="GO:0006098">
    <property type="term" value="P:pentose-phosphate shunt"/>
    <property type="evidence" value="ECO:0007669"/>
    <property type="project" value="UniProtKB-UniRule"/>
</dbReference>
<dbReference type="GO" id="GO:0005737">
    <property type="term" value="C:cytoplasm"/>
    <property type="evidence" value="ECO:0007669"/>
    <property type="project" value="UniProtKB-ARBA"/>
</dbReference>
<gene>
    <name evidence="10" type="primary">rpe</name>
    <name evidence="15" type="ORF">DB31_5929</name>
</gene>
<keyword evidence="10 11" id="KW-0119">Carbohydrate metabolism</keyword>
<comment type="cofactor">
    <cofactor evidence="5">
        <name>Fe(2+)</name>
        <dbReference type="ChEBI" id="CHEBI:29033"/>
    </cofactor>
</comment>
<dbReference type="OrthoDB" id="1645589at2"/>
<feature type="binding site" evidence="10 13">
    <location>
        <position position="177"/>
    </location>
    <ligand>
        <name>a divalent metal cation</name>
        <dbReference type="ChEBI" id="CHEBI:60240"/>
    </ligand>
</feature>
<comment type="caution">
    <text evidence="15">The sequence shown here is derived from an EMBL/GenBank/DDBJ whole genome shotgun (WGS) entry which is preliminary data.</text>
</comment>
<dbReference type="PANTHER" id="PTHR11749">
    <property type="entry name" value="RIBULOSE-5-PHOSPHATE-3-EPIMERASE"/>
    <property type="match status" value="1"/>
</dbReference>
<dbReference type="Gene3D" id="3.20.20.70">
    <property type="entry name" value="Aldolase class I"/>
    <property type="match status" value="1"/>
</dbReference>
<dbReference type="GO" id="GO:0046872">
    <property type="term" value="F:metal ion binding"/>
    <property type="evidence" value="ECO:0007669"/>
    <property type="project" value="UniProtKB-UniRule"/>
</dbReference>
<dbReference type="GO" id="GO:0004750">
    <property type="term" value="F:D-ribulose-phosphate 3-epimerase activity"/>
    <property type="evidence" value="ECO:0007669"/>
    <property type="project" value="UniProtKB-UniRule"/>
</dbReference>
<dbReference type="FunFam" id="3.20.20.70:FF:000004">
    <property type="entry name" value="Ribulose-phosphate 3-epimerase"/>
    <property type="match status" value="1"/>
</dbReference>
<dbReference type="EC" id="5.1.3.1" evidence="7 10"/>
<reference evidence="15 16" key="1">
    <citation type="submission" date="2014-04" db="EMBL/GenBank/DDBJ databases">
        <title>Genome assembly of Hyalangium minutum DSM 14724.</title>
        <authorList>
            <person name="Sharma G."/>
            <person name="Subramanian S."/>
        </authorList>
    </citation>
    <scope>NUCLEOTIDE SEQUENCE [LARGE SCALE GENOMIC DNA]</scope>
    <source>
        <strain evidence="15 16">DSM 14724</strain>
    </source>
</reference>
<feature type="binding site" evidence="10 13">
    <location>
        <position position="37"/>
    </location>
    <ligand>
        <name>a divalent metal cation</name>
        <dbReference type="ChEBI" id="CHEBI:60240"/>
    </ligand>
</feature>
<dbReference type="PATRIC" id="fig|394096.3.peg.8649"/>
<comment type="cofactor">
    <cofactor evidence="10 13">
        <name>a divalent metal cation</name>
        <dbReference type="ChEBI" id="CHEBI:60240"/>
    </cofactor>
    <text evidence="10 13">Binds 1 divalent metal cation per subunit.</text>
</comment>
<feature type="binding site" evidence="10 14">
    <location>
        <begin position="144"/>
        <end position="147"/>
    </location>
    <ligand>
        <name>substrate</name>
    </ligand>
</feature>
<evidence type="ECO:0000256" key="4">
    <source>
        <dbReference type="ARBA" id="ARBA00001947"/>
    </source>
</evidence>
<comment type="cofactor">
    <cofactor evidence="3">
        <name>Co(2+)</name>
        <dbReference type="ChEBI" id="CHEBI:48828"/>
    </cofactor>
</comment>
<comment type="pathway">
    <text evidence="10">Carbohydrate degradation.</text>
</comment>
<evidence type="ECO:0000256" key="1">
    <source>
        <dbReference type="ARBA" id="ARBA00001782"/>
    </source>
</evidence>
<feature type="binding site" evidence="10 13">
    <location>
        <position position="35"/>
    </location>
    <ligand>
        <name>a divalent metal cation</name>
        <dbReference type="ChEBI" id="CHEBI:60240"/>
    </ligand>
</feature>
<keyword evidence="13" id="KW-0464">Manganese</keyword>
<name>A0A085VYS7_9BACT</name>
<dbReference type="Proteomes" id="UP000028725">
    <property type="component" value="Unassembled WGS sequence"/>
</dbReference>
<dbReference type="InterPro" id="IPR026019">
    <property type="entry name" value="Ribul_P_3_epim"/>
</dbReference>
<dbReference type="STRING" id="394096.DB31_5929"/>
<feature type="binding site" evidence="14">
    <location>
        <position position="179"/>
    </location>
    <ligand>
        <name>substrate</name>
    </ligand>
</feature>
<dbReference type="AlphaFoldDB" id="A0A085VYS7"/>
<evidence type="ECO:0000256" key="6">
    <source>
        <dbReference type="ARBA" id="ARBA00009541"/>
    </source>
</evidence>
<keyword evidence="13" id="KW-0170">Cobalt</keyword>
<comment type="cofactor">
    <cofactor evidence="2">
        <name>Mn(2+)</name>
        <dbReference type="ChEBI" id="CHEBI:29035"/>
    </cofactor>
</comment>
<evidence type="ECO:0000256" key="14">
    <source>
        <dbReference type="PIRSR" id="PIRSR001461-3"/>
    </source>
</evidence>
<accession>A0A085VYS7</accession>
<feature type="binding site" evidence="10 14">
    <location>
        <begin position="199"/>
        <end position="200"/>
    </location>
    <ligand>
        <name>substrate</name>
    </ligand>
</feature>
<proteinExistence type="inferred from homology"/>
<evidence type="ECO:0000256" key="12">
    <source>
        <dbReference type="PIRSR" id="PIRSR001461-1"/>
    </source>
</evidence>
<evidence type="ECO:0000313" key="15">
    <source>
        <dbReference type="EMBL" id="KFE60590.1"/>
    </source>
</evidence>
<organism evidence="15 16">
    <name type="scientific">Hyalangium minutum</name>
    <dbReference type="NCBI Taxonomy" id="394096"/>
    <lineage>
        <taxon>Bacteria</taxon>
        <taxon>Pseudomonadati</taxon>
        <taxon>Myxococcota</taxon>
        <taxon>Myxococcia</taxon>
        <taxon>Myxococcales</taxon>
        <taxon>Cystobacterineae</taxon>
        <taxon>Archangiaceae</taxon>
        <taxon>Hyalangium</taxon>
    </lineage>
</organism>
<protein>
    <recommendedName>
        <fullName evidence="7 10">Ribulose-phosphate 3-epimerase</fullName>
        <ecNumber evidence="7 10">5.1.3.1</ecNumber>
    </recommendedName>
</protein>
<evidence type="ECO:0000256" key="9">
    <source>
        <dbReference type="ARBA" id="ARBA00023235"/>
    </source>
</evidence>
<dbReference type="InterPro" id="IPR011060">
    <property type="entry name" value="RibuloseP-bd_barrel"/>
</dbReference>
<dbReference type="PIRSF" id="PIRSF001461">
    <property type="entry name" value="RPE"/>
    <property type="match status" value="1"/>
</dbReference>
<dbReference type="NCBIfam" id="NF004076">
    <property type="entry name" value="PRK05581.1-4"/>
    <property type="match status" value="1"/>
</dbReference>
<feature type="binding site" evidence="10 14">
    <location>
        <position position="10"/>
    </location>
    <ligand>
        <name>substrate</name>
    </ligand>
</feature>